<dbReference type="Proteomes" id="UP000054783">
    <property type="component" value="Unassembled WGS sequence"/>
</dbReference>
<gene>
    <name evidence="1" type="ORF">T12_68</name>
</gene>
<organism evidence="1 2">
    <name type="scientific">Trichinella patagoniensis</name>
    <dbReference type="NCBI Taxonomy" id="990121"/>
    <lineage>
        <taxon>Eukaryota</taxon>
        <taxon>Metazoa</taxon>
        <taxon>Ecdysozoa</taxon>
        <taxon>Nematoda</taxon>
        <taxon>Enoplea</taxon>
        <taxon>Dorylaimia</taxon>
        <taxon>Trichinellida</taxon>
        <taxon>Trichinellidae</taxon>
        <taxon>Trichinella</taxon>
    </lineage>
</organism>
<proteinExistence type="predicted"/>
<reference evidence="1 2" key="1">
    <citation type="submission" date="2015-01" db="EMBL/GenBank/DDBJ databases">
        <title>Evolution of Trichinella species and genotypes.</title>
        <authorList>
            <person name="Korhonen P.K."/>
            <person name="Edoardo P."/>
            <person name="Giuseppe L.R."/>
            <person name="Gasser R.B."/>
        </authorList>
    </citation>
    <scope>NUCLEOTIDE SEQUENCE [LARGE SCALE GENOMIC DNA]</scope>
    <source>
        <strain evidence="1">ISS2496</strain>
    </source>
</reference>
<sequence length="32" mass="3763">MYVIQLKLLYPMSNSVSKLLHPNVTMTRFYSS</sequence>
<dbReference type="AlphaFoldDB" id="A0A0V0YWD8"/>
<protein>
    <submittedName>
        <fullName evidence="1">Uncharacterized protein</fullName>
    </submittedName>
</protein>
<keyword evidence="2" id="KW-1185">Reference proteome</keyword>
<evidence type="ECO:0000313" key="2">
    <source>
        <dbReference type="Proteomes" id="UP000054783"/>
    </source>
</evidence>
<name>A0A0V0YWD8_9BILA</name>
<accession>A0A0V0YWD8</accession>
<evidence type="ECO:0000313" key="1">
    <source>
        <dbReference type="EMBL" id="KRY04427.1"/>
    </source>
</evidence>
<comment type="caution">
    <text evidence="1">The sequence shown here is derived from an EMBL/GenBank/DDBJ whole genome shotgun (WGS) entry which is preliminary data.</text>
</comment>
<dbReference type="EMBL" id="JYDQ01001953">
    <property type="protein sequence ID" value="KRY04427.1"/>
    <property type="molecule type" value="Genomic_DNA"/>
</dbReference>